<dbReference type="Pfam" id="PF14388">
    <property type="entry name" value="DUF4419"/>
    <property type="match status" value="1"/>
</dbReference>
<name>A0A816HQJ6_ADIRI</name>
<dbReference type="EMBL" id="CAJNOR010019729">
    <property type="protein sequence ID" value="CAF1689882.1"/>
    <property type="molecule type" value="Genomic_DNA"/>
</dbReference>
<organism evidence="1 2">
    <name type="scientific">Adineta ricciae</name>
    <name type="common">Rotifer</name>
    <dbReference type="NCBI Taxonomy" id="249248"/>
    <lineage>
        <taxon>Eukaryota</taxon>
        <taxon>Metazoa</taxon>
        <taxon>Spiralia</taxon>
        <taxon>Gnathifera</taxon>
        <taxon>Rotifera</taxon>
        <taxon>Eurotatoria</taxon>
        <taxon>Bdelloidea</taxon>
        <taxon>Adinetida</taxon>
        <taxon>Adinetidae</taxon>
        <taxon>Adineta</taxon>
    </lineage>
</organism>
<evidence type="ECO:0000313" key="1">
    <source>
        <dbReference type="EMBL" id="CAF1689882.1"/>
    </source>
</evidence>
<dbReference type="PANTHER" id="PTHR31252">
    <property type="entry name" value="DUF4419 DOMAIN-CONTAINING PROTEIN"/>
    <property type="match status" value="1"/>
</dbReference>
<dbReference type="AlphaFoldDB" id="A0A816HQJ6"/>
<gene>
    <name evidence="1" type="ORF">XAT740_LOCUS63495</name>
</gene>
<keyword evidence="2" id="KW-1185">Reference proteome</keyword>
<protein>
    <submittedName>
        <fullName evidence="1">Uncharacterized protein</fullName>
    </submittedName>
</protein>
<dbReference type="PANTHER" id="PTHR31252:SF11">
    <property type="entry name" value="DUF4419 DOMAIN-CONTAINING PROTEIN"/>
    <property type="match status" value="1"/>
</dbReference>
<comment type="caution">
    <text evidence="1">The sequence shown here is derived from an EMBL/GenBank/DDBJ whole genome shotgun (WGS) entry which is preliminary data.</text>
</comment>
<accession>A0A816HQJ6</accession>
<dbReference type="Proteomes" id="UP000663828">
    <property type="component" value="Unassembled WGS sequence"/>
</dbReference>
<reference evidence="1" key="1">
    <citation type="submission" date="2021-02" db="EMBL/GenBank/DDBJ databases">
        <authorList>
            <person name="Nowell W R."/>
        </authorList>
    </citation>
    <scope>NUCLEOTIDE SEQUENCE</scope>
</reference>
<evidence type="ECO:0000313" key="2">
    <source>
        <dbReference type="Proteomes" id="UP000663828"/>
    </source>
</evidence>
<proteinExistence type="predicted"/>
<sequence>MDTFQSYFKYSRCIPACGIRNVHFQGTLFYWKLLKEKSEQLMSFTIRNDSFFKYLQDLIPILNEFIETYQGNVNVEFWNHIVDAKRGRLGSGSAEYLNGWILKLFYDIEETNREKITSSDIHLNSIQVPVEVENHCTGLKKTCYVLGGFYGEET</sequence>
<dbReference type="InterPro" id="IPR025533">
    <property type="entry name" value="DUF4419"/>
</dbReference>